<organism evidence="1 2">
    <name type="scientific">Parelaphostrongylus tenuis</name>
    <name type="common">Meningeal worm</name>
    <dbReference type="NCBI Taxonomy" id="148309"/>
    <lineage>
        <taxon>Eukaryota</taxon>
        <taxon>Metazoa</taxon>
        <taxon>Ecdysozoa</taxon>
        <taxon>Nematoda</taxon>
        <taxon>Chromadorea</taxon>
        <taxon>Rhabditida</taxon>
        <taxon>Rhabditina</taxon>
        <taxon>Rhabditomorpha</taxon>
        <taxon>Strongyloidea</taxon>
        <taxon>Metastrongylidae</taxon>
        <taxon>Parelaphostrongylus</taxon>
    </lineage>
</organism>
<proteinExistence type="predicted"/>
<reference evidence="1" key="1">
    <citation type="submission" date="2021-06" db="EMBL/GenBank/DDBJ databases">
        <title>Parelaphostrongylus tenuis whole genome reference sequence.</title>
        <authorList>
            <person name="Garwood T.J."/>
            <person name="Larsen P.A."/>
            <person name="Fountain-Jones N.M."/>
            <person name="Garbe J.R."/>
            <person name="Macchietto M.G."/>
            <person name="Kania S.A."/>
            <person name="Gerhold R.W."/>
            <person name="Richards J.E."/>
            <person name="Wolf T.M."/>
        </authorList>
    </citation>
    <scope>NUCLEOTIDE SEQUENCE</scope>
    <source>
        <strain evidence="1">MNPRO001-30</strain>
        <tissue evidence="1">Meninges</tissue>
    </source>
</reference>
<dbReference type="Proteomes" id="UP001196413">
    <property type="component" value="Unassembled WGS sequence"/>
</dbReference>
<evidence type="ECO:0000313" key="2">
    <source>
        <dbReference type="Proteomes" id="UP001196413"/>
    </source>
</evidence>
<gene>
    <name evidence="1" type="ORF">KIN20_036910</name>
</gene>
<accession>A0AAD5WM13</accession>
<name>A0AAD5WM13_PARTN</name>
<dbReference type="AlphaFoldDB" id="A0AAD5WM13"/>
<evidence type="ECO:0000313" key="1">
    <source>
        <dbReference type="EMBL" id="KAJ1374258.1"/>
    </source>
</evidence>
<comment type="caution">
    <text evidence="1">The sequence shown here is derived from an EMBL/GenBank/DDBJ whole genome shotgun (WGS) entry which is preliminary data.</text>
</comment>
<protein>
    <submittedName>
        <fullName evidence="1">Uncharacterized protein</fullName>
    </submittedName>
</protein>
<keyword evidence="2" id="KW-1185">Reference proteome</keyword>
<dbReference type="EMBL" id="JAHQIW010007420">
    <property type="protein sequence ID" value="KAJ1374258.1"/>
    <property type="molecule type" value="Genomic_DNA"/>
</dbReference>
<sequence>MERRGPMTSAPPLGAAPMGHRLKGGIPFGGARGEFLIELLFQRFEAAKESRVFPKITKIPRYLRRSQRLRGILEGAKDSQVFPKESKIPGTLIIESSGSSLGYSYYWDRREILEILINRVF</sequence>